<dbReference type="CDD" id="cd07516">
    <property type="entry name" value="HAD_Pase"/>
    <property type="match status" value="1"/>
</dbReference>
<dbReference type="NCBIfam" id="TIGR01484">
    <property type="entry name" value="HAD-SF-IIB"/>
    <property type="match status" value="1"/>
</dbReference>
<gene>
    <name evidence="1" type="ORF">AVDCRST_MAG86-4198</name>
</gene>
<dbReference type="NCBIfam" id="TIGR00099">
    <property type="entry name" value="Cof-subfamily"/>
    <property type="match status" value="1"/>
</dbReference>
<dbReference type="InterPro" id="IPR036412">
    <property type="entry name" value="HAD-like_sf"/>
</dbReference>
<dbReference type="SFLD" id="SFLDS00003">
    <property type="entry name" value="Haloacid_Dehalogenase"/>
    <property type="match status" value="1"/>
</dbReference>
<dbReference type="Pfam" id="PF08282">
    <property type="entry name" value="Hydrolase_3"/>
    <property type="match status" value="1"/>
</dbReference>
<dbReference type="PROSITE" id="PS01229">
    <property type="entry name" value="COF_2"/>
    <property type="match status" value="1"/>
</dbReference>
<proteinExistence type="predicted"/>
<dbReference type="InterPro" id="IPR006379">
    <property type="entry name" value="HAD-SF_hydro_IIB"/>
</dbReference>
<dbReference type="SUPFAM" id="SSF56784">
    <property type="entry name" value="HAD-like"/>
    <property type="match status" value="1"/>
</dbReference>
<dbReference type="PANTHER" id="PTHR10000">
    <property type="entry name" value="PHOSPHOSERINE PHOSPHATASE"/>
    <property type="match status" value="1"/>
</dbReference>
<dbReference type="Gene3D" id="3.30.1240.10">
    <property type="match status" value="1"/>
</dbReference>
<dbReference type="InterPro" id="IPR000150">
    <property type="entry name" value="Cof"/>
</dbReference>
<accession>A0A6J4VSJ7</accession>
<dbReference type="SFLD" id="SFLDG01140">
    <property type="entry name" value="C2.B:_Phosphomannomutase_and_P"/>
    <property type="match status" value="1"/>
</dbReference>
<name>A0A6J4VSJ7_9DEIN</name>
<organism evidence="1">
    <name type="scientific">uncultured Truepera sp</name>
    <dbReference type="NCBI Taxonomy" id="543023"/>
    <lineage>
        <taxon>Bacteria</taxon>
        <taxon>Thermotogati</taxon>
        <taxon>Deinococcota</taxon>
        <taxon>Deinococci</taxon>
        <taxon>Trueperales</taxon>
        <taxon>Trueperaceae</taxon>
        <taxon>Truepera</taxon>
        <taxon>environmental samples</taxon>
    </lineage>
</organism>
<dbReference type="InterPro" id="IPR023214">
    <property type="entry name" value="HAD_sf"/>
</dbReference>
<keyword evidence="1" id="KW-0378">Hydrolase</keyword>
<dbReference type="AlphaFoldDB" id="A0A6J4VSJ7"/>
<dbReference type="GO" id="GO:0005829">
    <property type="term" value="C:cytosol"/>
    <property type="evidence" value="ECO:0007669"/>
    <property type="project" value="TreeGrafter"/>
</dbReference>
<reference evidence="1" key="1">
    <citation type="submission" date="2020-02" db="EMBL/GenBank/DDBJ databases">
        <authorList>
            <person name="Meier V. D."/>
        </authorList>
    </citation>
    <scope>NUCLEOTIDE SEQUENCE</scope>
    <source>
        <strain evidence="1">AVDCRST_MAG86</strain>
    </source>
</reference>
<dbReference type="Gene3D" id="3.40.50.1000">
    <property type="entry name" value="HAD superfamily/HAD-like"/>
    <property type="match status" value="1"/>
</dbReference>
<dbReference type="GO" id="GO:0000287">
    <property type="term" value="F:magnesium ion binding"/>
    <property type="evidence" value="ECO:0007669"/>
    <property type="project" value="TreeGrafter"/>
</dbReference>
<dbReference type="EMBL" id="CADCWP010000355">
    <property type="protein sequence ID" value="CAA9588032.1"/>
    <property type="molecule type" value="Genomic_DNA"/>
</dbReference>
<evidence type="ECO:0000313" key="1">
    <source>
        <dbReference type="EMBL" id="CAA9588032.1"/>
    </source>
</evidence>
<dbReference type="PANTHER" id="PTHR10000:SF8">
    <property type="entry name" value="HAD SUPERFAMILY HYDROLASE-LIKE, TYPE 3"/>
    <property type="match status" value="1"/>
</dbReference>
<protein>
    <submittedName>
        <fullName evidence="1">Hydrolase, HAD superfamily</fullName>
    </submittedName>
</protein>
<dbReference type="GO" id="GO:0016791">
    <property type="term" value="F:phosphatase activity"/>
    <property type="evidence" value="ECO:0007669"/>
    <property type="project" value="TreeGrafter"/>
</dbReference>
<sequence length="267" mass="29144">MRRPERPKLVALDLDGTLLKGDKTVSPRNRAAVRGLVTSGVVVVICTGRPPRTAKVFAEQLGLVDLAIVYNGGAVYNFAEDRALVRFDFPGVVAREAVRRMRAAHPGVMCGLEAAYGWYVDTKRYELLRRGVFPYETEPDGVGDVAAFIKDEVTKLLFWHPTEPPEVLDKTLADLPVHGTWSMPGLLEVVGPEVNKRAALERVAADMGLGAKDVAAFGDQHNDWEMLAWAGFGVAMGNADRSVQELADWVTSDADDDGVAEVIEGWL</sequence>